<evidence type="ECO:0000256" key="2">
    <source>
        <dbReference type="ARBA" id="ARBA00022737"/>
    </source>
</evidence>
<evidence type="ECO:0000313" key="6">
    <source>
        <dbReference type="Proteomes" id="UP000247612"/>
    </source>
</evidence>
<feature type="domain" description="Glycosyl hydrolase-like 10" evidence="4">
    <location>
        <begin position="34"/>
        <end position="327"/>
    </location>
</feature>
<dbReference type="InterPro" id="IPR018337">
    <property type="entry name" value="Cell_wall/Cho-bd_repeat"/>
</dbReference>
<comment type="caution">
    <text evidence="5">The sequence shown here is derived from an EMBL/GenBank/DDBJ whole genome shotgun (WGS) entry which is preliminary data.</text>
</comment>
<dbReference type="InterPro" id="IPR003790">
    <property type="entry name" value="GHL10"/>
</dbReference>
<dbReference type="AlphaFoldDB" id="A0A318KR22"/>
<dbReference type="InterPro" id="IPR017853">
    <property type="entry name" value="GH"/>
</dbReference>
<dbReference type="STRING" id="1034346.GCA_000313565_01658"/>
<feature type="chain" id="PRO_5016378363" evidence="3">
    <location>
        <begin position="28"/>
        <end position="497"/>
    </location>
</feature>
<evidence type="ECO:0000313" key="5">
    <source>
        <dbReference type="EMBL" id="PXX80160.1"/>
    </source>
</evidence>
<name>A0A318KR22_9FIRM</name>
<organism evidence="5 6">
    <name type="scientific">Dielma fastidiosa</name>
    <dbReference type="NCBI Taxonomy" id="1034346"/>
    <lineage>
        <taxon>Bacteria</taxon>
        <taxon>Bacillati</taxon>
        <taxon>Bacillota</taxon>
        <taxon>Erysipelotrichia</taxon>
        <taxon>Erysipelotrichales</taxon>
        <taxon>Erysipelotrichaceae</taxon>
        <taxon>Dielma</taxon>
    </lineage>
</organism>
<accession>A0A318KR22</accession>
<protein>
    <submittedName>
        <fullName evidence="5">Uncharacterized lipoprotein YddW (UPF0748 family)</fullName>
    </submittedName>
</protein>
<dbReference type="InterPro" id="IPR052177">
    <property type="entry name" value="Divisome_Glycosyl_Hydrolase"/>
</dbReference>
<dbReference type="Proteomes" id="UP000247612">
    <property type="component" value="Unassembled WGS sequence"/>
</dbReference>
<reference evidence="5 6" key="1">
    <citation type="submission" date="2018-05" db="EMBL/GenBank/DDBJ databases">
        <title>Genomic Encyclopedia of Type Strains, Phase IV (KMG-IV): sequencing the most valuable type-strain genomes for metagenomic binning, comparative biology and taxonomic classification.</title>
        <authorList>
            <person name="Goeker M."/>
        </authorList>
    </citation>
    <scope>NUCLEOTIDE SEQUENCE [LARGE SCALE GENOMIC DNA]</scope>
    <source>
        <strain evidence="5 6">JC118</strain>
    </source>
</reference>
<keyword evidence="6" id="KW-1185">Reference proteome</keyword>
<evidence type="ECO:0000256" key="1">
    <source>
        <dbReference type="ARBA" id="ARBA00022729"/>
    </source>
</evidence>
<dbReference type="SUPFAM" id="SSF51445">
    <property type="entry name" value="(Trans)glycosidases"/>
    <property type="match status" value="1"/>
</dbReference>
<proteinExistence type="predicted"/>
<evidence type="ECO:0000259" key="4">
    <source>
        <dbReference type="Pfam" id="PF02638"/>
    </source>
</evidence>
<dbReference type="Pfam" id="PF02638">
    <property type="entry name" value="GHL10"/>
    <property type="match status" value="1"/>
</dbReference>
<dbReference type="Gene3D" id="3.20.20.80">
    <property type="entry name" value="Glycosidases"/>
    <property type="match status" value="2"/>
</dbReference>
<sequence length="497" mass="55981">MVKKLFKGFVAALVMLAVFNVPTAVKAEDAMTSRAVWVSYLDFQQYLKDKNESEFKSAFTAICDNALDNNLNTLIVHVRAFNDAVYPTANYPWAEWLNSDMKDPGYDPLEVMIEIAHRKGLKFEAWINPFRISLKTSETQRFASSEYFKDFAQDDLIEYDNDGQHKMILNPASKTAQNAIVEGVREIVDNYDVDGIHFDDYFYVSGTYGNTSQQERKDYVNTLVKRVYQTVKNAGSDKVFGISPQGNLDNDRDHGADIDTWLSTEGYVDYVMPQIYWTDQYGTSGTTTMFSDRAKAFKNIWTNKNIDLRVGLALYKVNGQGSGDAGWAWSSDNLATQAEKAAALGYSGYALFRYDQLVASGSQTELNNLKKVFSTNNNQGSEKPAGKNGWVQSGNTWYYYKNDQKVTGWFKDEYQCWYLLDFVTGEMQTGWIAGDSTHWYYLNPANGIMQTGLKTIDGVQYLLENTGEFAGSMKRSGTYTVGNDTCTVAQDGSVISC</sequence>
<keyword evidence="2" id="KW-0677">Repeat</keyword>
<dbReference type="SUPFAM" id="SSF69360">
    <property type="entry name" value="Cell wall binding repeat"/>
    <property type="match status" value="1"/>
</dbReference>
<dbReference type="PANTHER" id="PTHR43405:SF1">
    <property type="entry name" value="GLYCOSYL HYDROLASE DIGH"/>
    <property type="match status" value="1"/>
</dbReference>
<dbReference type="Pfam" id="PF01473">
    <property type="entry name" value="Choline_bind_1"/>
    <property type="match status" value="2"/>
</dbReference>
<evidence type="ECO:0000256" key="3">
    <source>
        <dbReference type="SAM" id="SignalP"/>
    </source>
</evidence>
<gene>
    <name evidence="5" type="ORF">DES51_104165</name>
</gene>
<dbReference type="RefSeq" id="WP_022937962.1">
    <property type="nucleotide sequence ID" value="NZ_CABKRQ010000004.1"/>
</dbReference>
<keyword evidence="1 3" id="KW-0732">Signal</keyword>
<keyword evidence="5" id="KW-0449">Lipoprotein</keyword>
<feature type="signal peptide" evidence="3">
    <location>
        <begin position="1"/>
        <end position="27"/>
    </location>
</feature>
<dbReference type="PANTHER" id="PTHR43405">
    <property type="entry name" value="GLYCOSYL HYDROLASE DIGH"/>
    <property type="match status" value="1"/>
</dbReference>
<dbReference type="Gene3D" id="2.10.270.10">
    <property type="entry name" value="Cholin Binding"/>
    <property type="match status" value="2"/>
</dbReference>
<dbReference type="EMBL" id="QJKH01000004">
    <property type="protein sequence ID" value="PXX80160.1"/>
    <property type="molecule type" value="Genomic_DNA"/>
</dbReference>